<dbReference type="EMBL" id="JAKZJU020000002">
    <property type="protein sequence ID" value="MDL2060496.1"/>
    <property type="molecule type" value="Genomic_DNA"/>
</dbReference>
<keyword evidence="2" id="KW-1278">Translocase</keyword>
<evidence type="ECO:0000313" key="5">
    <source>
        <dbReference type="Proteomes" id="UP001165481"/>
    </source>
</evidence>
<dbReference type="Gene3D" id="2.70.150.10">
    <property type="entry name" value="Calcium-transporting ATPase, cytoplasmic transduction domain A"/>
    <property type="match status" value="1"/>
</dbReference>
<organism evidence="4 5">
    <name type="scientific">Mesosutterella faecium</name>
    <dbReference type="NCBI Taxonomy" id="2925194"/>
    <lineage>
        <taxon>Bacteria</taxon>
        <taxon>Pseudomonadati</taxon>
        <taxon>Pseudomonadota</taxon>
        <taxon>Betaproteobacteria</taxon>
        <taxon>Burkholderiales</taxon>
        <taxon>Sutterellaceae</taxon>
        <taxon>Mesosutterella</taxon>
    </lineage>
</organism>
<evidence type="ECO:0000256" key="1">
    <source>
        <dbReference type="ARBA" id="ARBA00022723"/>
    </source>
</evidence>
<dbReference type="InterPro" id="IPR059000">
    <property type="entry name" value="ATPase_P-type_domA"/>
</dbReference>
<comment type="caution">
    <text evidence="4">The sequence shown here is derived from an EMBL/GenBank/DDBJ whole genome shotgun (WGS) entry which is preliminary data.</text>
</comment>
<keyword evidence="1" id="KW-0479">Metal-binding</keyword>
<evidence type="ECO:0000256" key="2">
    <source>
        <dbReference type="ARBA" id="ARBA00022967"/>
    </source>
</evidence>
<dbReference type="Pfam" id="PF00122">
    <property type="entry name" value="E1-E2_ATPase"/>
    <property type="match status" value="1"/>
</dbReference>
<gene>
    <name evidence="4" type="ORF">MUN46_011165</name>
</gene>
<dbReference type="SUPFAM" id="SSF81653">
    <property type="entry name" value="Calcium ATPase, transduction domain A"/>
    <property type="match status" value="1"/>
</dbReference>
<dbReference type="RefSeq" id="WP_243377572.1">
    <property type="nucleotide sequence ID" value="NZ_JAKZJU020000002.1"/>
</dbReference>
<feature type="domain" description="P-type ATPase A" evidence="3">
    <location>
        <begin position="6"/>
        <end position="84"/>
    </location>
</feature>
<sequence>MRITLKTARVLSGGAEKVIPASEVRLGDRLRGLPGETVPVDGAIVSSSASVDESVITGEPIPVGKTAGSEVTGGTTNQFGAFVMRRACRTCGTSRGG</sequence>
<name>A0ABT7IRG0_9BURK</name>
<evidence type="ECO:0000259" key="3">
    <source>
        <dbReference type="Pfam" id="PF00122"/>
    </source>
</evidence>
<accession>A0ABT7IRG0</accession>
<dbReference type="InterPro" id="IPR008250">
    <property type="entry name" value="ATPase_P-typ_transduc_dom_A_sf"/>
</dbReference>
<reference evidence="4" key="1">
    <citation type="submission" date="2023-03" db="EMBL/GenBank/DDBJ databases">
        <title>Mesosutterella sp. nov. isolated from porcine feces.</title>
        <authorList>
            <person name="Yu S."/>
        </authorList>
    </citation>
    <scope>NUCLEOTIDE SEQUENCE</scope>
    <source>
        <strain evidence="4">AGMB02718</strain>
    </source>
</reference>
<evidence type="ECO:0000313" key="4">
    <source>
        <dbReference type="EMBL" id="MDL2060496.1"/>
    </source>
</evidence>
<dbReference type="PANTHER" id="PTHR43520:SF8">
    <property type="entry name" value="P-TYPE CU(+) TRANSPORTER"/>
    <property type="match status" value="1"/>
</dbReference>
<protein>
    <recommendedName>
        <fullName evidence="3">P-type ATPase A domain-containing protein</fullName>
    </recommendedName>
</protein>
<dbReference type="PANTHER" id="PTHR43520">
    <property type="entry name" value="ATP7, ISOFORM B"/>
    <property type="match status" value="1"/>
</dbReference>
<dbReference type="Proteomes" id="UP001165481">
    <property type="component" value="Unassembled WGS sequence"/>
</dbReference>
<keyword evidence="5" id="KW-1185">Reference proteome</keyword>
<proteinExistence type="predicted"/>